<dbReference type="AlphaFoldDB" id="A0A7S0P0L3"/>
<accession>A0A7S0P0L3</accession>
<dbReference type="PANTHER" id="PTHR12570">
    <property type="match status" value="1"/>
</dbReference>
<dbReference type="GO" id="GO:0016020">
    <property type="term" value="C:membrane"/>
    <property type="evidence" value="ECO:0007669"/>
    <property type="project" value="UniProtKB-SubCell"/>
</dbReference>
<feature type="transmembrane region" description="Helical" evidence="6">
    <location>
        <begin position="140"/>
        <end position="157"/>
    </location>
</feature>
<evidence type="ECO:0000256" key="1">
    <source>
        <dbReference type="ARBA" id="ARBA00004141"/>
    </source>
</evidence>
<evidence type="ECO:0000256" key="2">
    <source>
        <dbReference type="ARBA" id="ARBA00022692"/>
    </source>
</evidence>
<feature type="transmembrane region" description="Helical" evidence="6">
    <location>
        <begin position="107"/>
        <end position="128"/>
    </location>
</feature>
<feature type="transmembrane region" description="Helical" evidence="6">
    <location>
        <begin position="177"/>
        <end position="195"/>
    </location>
</feature>
<evidence type="ECO:0008006" key="8">
    <source>
        <dbReference type="Google" id="ProtNLM"/>
    </source>
</evidence>
<dbReference type="Pfam" id="PF05653">
    <property type="entry name" value="Mg_trans_NIPA"/>
    <property type="match status" value="1"/>
</dbReference>
<feature type="transmembrane region" description="Helical" evidence="6">
    <location>
        <begin position="202"/>
        <end position="220"/>
    </location>
</feature>
<dbReference type="InterPro" id="IPR008521">
    <property type="entry name" value="Mg_trans_NIPA"/>
</dbReference>
<evidence type="ECO:0000256" key="6">
    <source>
        <dbReference type="SAM" id="Phobius"/>
    </source>
</evidence>
<name>A0A7S0P0L3_9EUKA</name>
<keyword evidence="3 6" id="KW-1133">Transmembrane helix</keyword>
<protein>
    <recommendedName>
        <fullName evidence="8">Magnesium transporter</fullName>
    </recommendedName>
</protein>
<dbReference type="GO" id="GO:0015095">
    <property type="term" value="F:magnesium ion transmembrane transporter activity"/>
    <property type="evidence" value="ECO:0007669"/>
    <property type="project" value="InterPro"/>
</dbReference>
<evidence type="ECO:0000313" key="7">
    <source>
        <dbReference type="EMBL" id="CAD8545106.1"/>
    </source>
</evidence>
<proteinExistence type="predicted"/>
<feature type="transmembrane region" description="Helical" evidence="6">
    <location>
        <begin position="307"/>
        <end position="326"/>
    </location>
</feature>
<dbReference type="PANTHER" id="PTHR12570:SF65">
    <property type="entry name" value="MAGNESIUM TRANSPORTER NIPA9-RELATED"/>
    <property type="match status" value="1"/>
</dbReference>
<feature type="transmembrane region" description="Helical" evidence="6">
    <location>
        <begin position="275"/>
        <end position="295"/>
    </location>
</feature>
<comment type="subcellular location">
    <subcellularLocation>
        <location evidence="1">Membrane</location>
        <topology evidence="1">Multi-pass membrane protein</topology>
    </subcellularLocation>
</comment>
<dbReference type="EMBL" id="HBER01040439">
    <property type="protein sequence ID" value="CAD8545106.1"/>
    <property type="molecule type" value="Transcribed_RNA"/>
</dbReference>
<keyword evidence="4 6" id="KW-0472">Membrane</keyword>
<gene>
    <name evidence="7" type="ORF">CLEP1334_LOCUS20395</name>
</gene>
<feature type="region of interest" description="Disordered" evidence="5">
    <location>
        <begin position="401"/>
        <end position="452"/>
    </location>
</feature>
<organism evidence="7">
    <name type="scientific">Calcidiscus leptoporus</name>
    <dbReference type="NCBI Taxonomy" id="127549"/>
    <lineage>
        <taxon>Eukaryota</taxon>
        <taxon>Haptista</taxon>
        <taxon>Haptophyta</taxon>
        <taxon>Prymnesiophyceae</taxon>
        <taxon>Coccolithales</taxon>
        <taxon>Calcidiscaceae</taxon>
        <taxon>Calcidiscus</taxon>
    </lineage>
</organism>
<evidence type="ECO:0000256" key="5">
    <source>
        <dbReference type="SAM" id="MobiDB-lite"/>
    </source>
</evidence>
<keyword evidence="2 6" id="KW-0812">Transmembrane</keyword>
<feature type="transmembrane region" description="Helical" evidence="6">
    <location>
        <begin position="80"/>
        <end position="101"/>
    </location>
</feature>
<feature type="transmembrane region" description="Helical" evidence="6">
    <location>
        <begin position="39"/>
        <end position="59"/>
    </location>
</feature>
<dbReference type="InterPro" id="IPR037185">
    <property type="entry name" value="EmrE-like"/>
</dbReference>
<feature type="transmembrane region" description="Helical" evidence="6">
    <location>
        <begin position="240"/>
        <end position="263"/>
    </location>
</feature>
<reference evidence="7" key="1">
    <citation type="submission" date="2021-01" db="EMBL/GenBank/DDBJ databases">
        <authorList>
            <person name="Corre E."/>
            <person name="Pelletier E."/>
            <person name="Niang G."/>
            <person name="Scheremetjew M."/>
            <person name="Finn R."/>
            <person name="Kale V."/>
            <person name="Holt S."/>
            <person name="Cochrane G."/>
            <person name="Meng A."/>
            <person name="Brown T."/>
            <person name="Cohen L."/>
        </authorList>
    </citation>
    <scope>NUCLEOTIDE SEQUENCE</scope>
    <source>
        <strain evidence="7">RCC1130</strain>
    </source>
</reference>
<sequence>MNSTVLLVDEAPPAPPGLPTDACPTGILTLSLELSNDNMIGVMIAIGANAVIPLALNLQKYAHVQNTDQDGKPRKPFMKIPLWWVGITLMISGEFFNLLAYGYAPTALVAPVGAVGVFFNGIITTTWLKEPFTKRDAAGLLAIAAGVILVISSVPEVQLELTSEFIESTVLPDPRCYGYFLFVAVIAPIWSVLVVRRHRSKHVLVLLVLCSLISSVTVVASRAFSSILTNLLATGHVEELASPVPFCALLLIIVTAVWSTAYLNQAMQLFGNNEVVPVYYTTFTLASVSGGALVYREFNCMRDKPALGVLFAAGCFFTFVGVRLVASAHKDERKKSEEPFKRLVENTASSTSAASYCEGVPTSSQRLRANSAQGCGGGDTMMASLSKAGTIQQVAAAIAESRSRSASEGQVELRPADVRGPSRKLPASADAQLQPSPDEAVPSQAESSSVDAAAFRNGASGFEARAASPVDALNTAGLPLPVEGQDVSSI</sequence>
<evidence type="ECO:0000256" key="3">
    <source>
        <dbReference type="ARBA" id="ARBA00022989"/>
    </source>
</evidence>
<evidence type="ECO:0000256" key="4">
    <source>
        <dbReference type="ARBA" id="ARBA00023136"/>
    </source>
</evidence>
<dbReference type="SUPFAM" id="SSF103481">
    <property type="entry name" value="Multidrug resistance efflux transporter EmrE"/>
    <property type="match status" value="1"/>
</dbReference>
<dbReference type="Gene3D" id="1.10.3730.20">
    <property type="match status" value="1"/>
</dbReference>